<evidence type="ECO:0000313" key="2">
    <source>
        <dbReference type="EMBL" id="WUM20487.1"/>
    </source>
</evidence>
<dbReference type="PANTHER" id="PTHR48050">
    <property type="entry name" value="STEROL 3-BETA-GLUCOSYLTRANSFERASE"/>
    <property type="match status" value="1"/>
</dbReference>
<evidence type="ECO:0000313" key="3">
    <source>
        <dbReference type="Proteomes" id="UP001432128"/>
    </source>
</evidence>
<dbReference type="GO" id="GO:0008194">
    <property type="term" value="F:UDP-glycosyltransferase activity"/>
    <property type="evidence" value="ECO:0007669"/>
    <property type="project" value="InterPro"/>
</dbReference>
<evidence type="ECO:0000259" key="1">
    <source>
        <dbReference type="Pfam" id="PF06722"/>
    </source>
</evidence>
<feature type="domain" description="Erythromycin biosynthesis protein CIII-like C-terminal" evidence="1">
    <location>
        <begin position="293"/>
        <end position="372"/>
    </location>
</feature>
<dbReference type="InterPro" id="IPR010610">
    <property type="entry name" value="EryCIII-like_C"/>
</dbReference>
<reference evidence="2 3" key="1">
    <citation type="submission" date="2022-10" db="EMBL/GenBank/DDBJ databases">
        <title>The complete genomes of actinobacterial strains from the NBC collection.</title>
        <authorList>
            <person name="Joergensen T.S."/>
            <person name="Alvarez Arevalo M."/>
            <person name="Sterndorff E.B."/>
            <person name="Faurdal D."/>
            <person name="Vuksanovic O."/>
            <person name="Mourched A.-S."/>
            <person name="Charusanti P."/>
            <person name="Shaw S."/>
            <person name="Blin K."/>
            <person name="Weber T."/>
        </authorList>
    </citation>
    <scope>NUCLEOTIDE SEQUENCE [LARGE SCALE GENOMIC DNA]</scope>
    <source>
        <strain evidence="2 3">NBC_00319</strain>
    </source>
</reference>
<dbReference type="Gene3D" id="3.40.50.2000">
    <property type="entry name" value="Glycogen Phosphorylase B"/>
    <property type="match status" value="2"/>
</dbReference>
<dbReference type="InterPro" id="IPR050426">
    <property type="entry name" value="Glycosyltransferase_28"/>
</dbReference>
<protein>
    <submittedName>
        <fullName evidence="2">Glycosyl transferase</fullName>
    </submittedName>
</protein>
<organism evidence="2 3">
    <name type="scientific">Williamsia herbipolensis</name>
    <dbReference type="NCBI Taxonomy" id="1603258"/>
    <lineage>
        <taxon>Bacteria</taxon>
        <taxon>Bacillati</taxon>
        <taxon>Actinomycetota</taxon>
        <taxon>Actinomycetes</taxon>
        <taxon>Mycobacteriales</taxon>
        <taxon>Nocardiaceae</taxon>
        <taxon>Williamsia</taxon>
    </lineage>
</organism>
<dbReference type="SUPFAM" id="SSF53756">
    <property type="entry name" value="UDP-Glycosyltransferase/glycogen phosphorylase"/>
    <property type="match status" value="1"/>
</dbReference>
<dbReference type="GO" id="GO:0017000">
    <property type="term" value="P:antibiotic biosynthetic process"/>
    <property type="evidence" value="ECO:0007669"/>
    <property type="project" value="UniProtKB-ARBA"/>
</dbReference>
<dbReference type="InterPro" id="IPR002213">
    <property type="entry name" value="UDP_glucos_trans"/>
</dbReference>
<dbReference type="KEGG" id="whr:OG579_01145"/>
<gene>
    <name evidence="2" type="ORF">OG579_01145</name>
</gene>
<dbReference type="Proteomes" id="UP001432128">
    <property type="component" value="Chromosome"/>
</dbReference>
<dbReference type="Pfam" id="PF06722">
    <property type="entry name" value="EryCIII-like_C"/>
    <property type="match status" value="1"/>
</dbReference>
<dbReference type="EMBL" id="CP108021">
    <property type="protein sequence ID" value="WUM20487.1"/>
    <property type="molecule type" value="Genomic_DNA"/>
</dbReference>
<dbReference type="CDD" id="cd03784">
    <property type="entry name" value="GT1_Gtf-like"/>
    <property type="match status" value="1"/>
</dbReference>
<sequence length="402" mass="40993">MRIAVVAGPDAGHAIPAIALAERLSAAGDEVIVFTGTRWADIRAARADGLPPVAIAELPGLDLVDSDGDDTDAGARLSVRAARMTTALTPLLEAQSVDLVVCDVITVCGGWSAQLLGLPWIELSPHPLYEPSRGLPPIGSGLAPGTGVGGRVRDTLMRAATARSRRLGERQRAVARESVGLPGDDPGPGARLVATLPALEVPRPDWPDNAHVVGPLLWEPTDLTTEPPAGDGPLVVVAPSTAHTGVADLLETALEALDPEATGRPLRLVVSALAEPAIPLPDWAIATTGRQDALLAAASVAICGGGHGMLAKCLTAGVPVVTVPGGGDQWELANRAQRAGVGVCVRPLTPATLRSAVAQVLDVPTIRAAARAAGASGDLTDPVAVCRAVVGAHRDDPAGDRR</sequence>
<accession>A0AAU4K375</accession>
<name>A0AAU4K375_9NOCA</name>
<dbReference type="GO" id="GO:0016758">
    <property type="term" value="F:hexosyltransferase activity"/>
    <property type="evidence" value="ECO:0007669"/>
    <property type="project" value="UniProtKB-ARBA"/>
</dbReference>
<keyword evidence="3" id="KW-1185">Reference proteome</keyword>
<dbReference type="AlphaFoldDB" id="A0AAU4K375"/>
<dbReference type="RefSeq" id="WP_328857783.1">
    <property type="nucleotide sequence ID" value="NZ_CP108021.1"/>
</dbReference>
<dbReference type="PANTHER" id="PTHR48050:SF13">
    <property type="entry name" value="STEROL 3-BETA-GLUCOSYLTRANSFERASE UGT80A2"/>
    <property type="match status" value="1"/>
</dbReference>
<keyword evidence="2" id="KW-0808">Transferase</keyword>
<proteinExistence type="predicted"/>